<gene>
    <name evidence="4" type="ORF">ENG63_08560</name>
</gene>
<dbReference type="InterPro" id="IPR019734">
    <property type="entry name" value="TPR_rpt"/>
</dbReference>
<keyword evidence="2 3" id="KW-0802">TPR repeat</keyword>
<name>A0A7C0U3W2_DESA2</name>
<accession>A0A7C0U3W2</accession>
<dbReference type="SUPFAM" id="SSF81901">
    <property type="entry name" value="HCP-like"/>
    <property type="match status" value="1"/>
</dbReference>
<evidence type="ECO:0000256" key="3">
    <source>
        <dbReference type="PROSITE-ProRule" id="PRU00339"/>
    </source>
</evidence>
<dbReference type="Pfam" id="PF13174">
    <property type="entry name" value="TPR_6"/>
    <property type="match status" value="1"/>
</dbReference>
<dbReference type="SMART" id="SM00028">
    <property type="entry name" value="TPR"/>
    <property type="match status" value="10"/>
</dbReference>
<dbReference type="Pfam" id="PF13424">
    <property type="entry name" value="TPR_12"/>
    <property type="match status" value="1"/>
</dbReference>
<reference evidence="4" key="1">
    <citation type="journal article" date="2020" name="mSystems">
        <title>Genome- and Community-Level Interaction Insights into Carbon Utilization and Element Cycling Functions of Hydrothermarchaeota in Hydrothermal Sediment.</title>
        <authorList>
            <person name="Zhou Z."/>
            <person name="Liu Y."/>
            <person name="Xu W."/>
            <person name="Pan J."/>
            <person name="Luo Z.H."/>
            <person name="Li M."/>
        </authorList>
    </citation>
    <scope>NUCLEOTIDE SEQUENCE [LARGE SCALE GENOMIC DNA]</scope>
    <source>
        <strain evidence="4">HyVt-233</strain>
    </source>
</reference>
<keyword evidence="1" id="KW-0677">Repeat</keyword>
<evidence type="ECO:0000313" key="4">
    <source>
        <dbReference type="EMBL" id="HDD44893.1"/>
    </source>
</evidence>
<evidence type="ECO:0000256" key="2">
    <source>
        <dbReference type="ARBA" id="ARBA00022803"/>
    </source>
</evidence>
<dbReference type="PANTHER" id="PTHR45586">
    <property type="entry name" value="TPR REPEAT-CONTAINING PROTEIN PA4667"/>
    <property type="match status" value="1"/>
</dbReference>
<feature type="repeat" description="TPR" evidence="3">
    <location>
        <begin position="170"/>
        <end position="203"/>
    </location>
</feature>
<dbReference type="Proteomes" id="UP000886289">
    <property type="component" value="Unassembled WGS sequence"/>
</dbReference>
<dbReference type="AlphaFoldDB" id="A0A7C0U3W2"/>
<organism evidence="4">
    <name type="scientific">Desulfofervidus auxilii</name>
    <dbReference type="NCBI Taxonomy" id="1621989"/>
    <lineage>
        <taxon>Bacteria</taxon>
        <taxon>Pseudomonadati</taxon>
        <taxon>Thermodesulfobacteriota</taxon>
        <taxon>Candidatus Desulfofervidia</taxon>
        <taxon>Candidatus Desulfofervidales</taxon>
        <taxon>Candidatus Desulfofervidaceae</taxon>
        <taxon>Candidatus Desulfofervidus</taxon>
    </lineage>
</organism>
<proteinExistence type="predicted"/>
<dbReference type="EMBL" id="DRBS01000316">
    <property type="protein sequence ID" value="HDD44893.1"/>
    <property type="molecule type" value="Genomic_DNA"/>
</dbReference>
<evidence type="ECO:0000256" key="1">
    <source>
        <dbReference type="ARBA" id="ARBA00022737"/>
    </source>
</evidence>
<sequence length="617" mass="72806">MTILKISIGILLIMMSVSFGKAENLEEGIKAFRTGKYEEAKNKLELFLKKHPQSPKAILFLGRVYKKMGKFSEAEKIWQEAIRKYPKNSYYHLFFYELGILAYELKQPEKAIKLLLKALENCKDKQLSMEICFAIGNCYVDMNNYLAARNFYQEALNKGILPYEYLKKHPKTYLNVAEIFFIYGNYEKAVDAYLEIASLFPKSDFAPKAWLRAGDALIKMKKFKKGLEAYAKVIYLYPESEEVWLSKFRMADLATEKPGLKLPLTSYYEPYKHPYETYLELTKAPLPELSELAYFRLAQIFLRENQFAQAVKFLEKHQNKFHQLKEHVLDLMKKAIIGWIKKAYQDHQYLLVLEIYMRYQSYLDKVDKDFLEKIAEAYYELGFYEEALKIYQKISLNSESLLKLAKIYYALHCYPDAYHLLQSFLTKAAEFSKKCDATYLLAEVNLAQGKYKEAIPLYIEFLEQCTPSNPYALYVPIAKCYAEINAYQDAISFLETMFSFIEKKEFEKQFIREGHWLLANCYYQVGDYENALKHYYEVLSLQNDEDFTLLVWYFIADCYLKTGQKEKAISTYQKLKEKDSFWQSLANYALDNINWNKKYQRYLKVFTFTGGNNDRES</sequence>
<dbReference type="PROSITE" id="PS50005">
    <property type="entry name" value="TPR"/>
    <property type="match status" value="4"/>
</dbReference>
<comment type="caution">
    <text evidence="4">The sequence shown here is derived from an EMBL/GenBank/DDBJ whole genome shotgun (WGS) entry which is preliminary data.</text>
</comment>
<dbReference type="SUPFAM" id="SSF48452">
    <property type="entry name" value="TPR-like"/>
    <property type="match status" value="1"/>
</dbReference>
<dbReference type="PANTHER" id="PTHR45586:SF1">
    <property type="entry name" value="LIPOPOLYSACCHARIDE ASSEMBLY PROTEIN B"/>
    <property type="match status" value="1"/>
</dbReference>
<dbReference type="Pfam" id="PF14559">
    <property type="entry name" value="TPR_19"/>
    <property type="match status" value="1"/>
</dbReference>
<dbReference type="Pfam" id="PF13181">
    <property type="entry name" value="TPR_8"/>
    <property type="match status" value="2"/>
</dbReference>
<feature type="repeat" description="TPR" evidence="3">
    <location>
        <begin position="207"/>
        <end position="240"/>
    </location>
</feature>
<dbReference type="InterPro" id="IPR011990">
    <property type="entry name" value="TPR-like_helical_dom_sf"/>
</dbReference>
<dbReference type="Pfam" id="PF13432">
    <property type="entry name" value="TPR_16"/>
    <property type="match status" value="1"/>
</dbReference>
<dbReference type="Gene3D" id="1.25.40.10">
    <property type="entry name" value="Tetratricopeptide repeat domain"/>
    <property type="match status" value="5"/>
</dbReference>
<feature type="repeat" description="TPR" evidence="3">
    <location>
        <begin position="512"/>
        <end position="545"/>
    </location>
</feature>
<protein>
    <submittedName>
        <fullName evidence="4">Tetratricopeptide repeat protein</fullName>
    </submittedName>
</protein>
<feature type="repeat" description="TPR" evidence="3">
    <location>
        <begin position="55"/>
        <end position="88"/>
    </location>
</feature>
<dbReference type="InterPro" id="IPR051012">
    <property type="entry name" value="CellSynth/LPSAsmb/PSIAsmb"/>
</dbReference>
<dbReference type="PROSITE" id="PS50293">
    <property type="entry name" value="TPR_REGION"/>
    <property type="match status" value="1"/>
</dbReference>